<gene>
    <name evidence="4" type="ORF">NBR_LOCUS698</name>
</gene>
<dbReference type="Proteomes" id="UP000271162">
    <property type="component" value="Unassembled WGS sequence"/>
</dbReference>
<evidence type="ECO:0000313" key="6">
    <source>
        <dbReference type="WBParaSite" id="NBR_0000069701-mRNA-1"/>
    </source>
</evidence>
<dbReference type="PROSITE" id="PS50158">
    <property type="entry name" value="ZF_CCHC"/>
    <property type="match status" value="1"/>
</dbReference>
<dbReference type="GO" id="GO:0008270">
    <property type="term" value="F:zinc ion binding"/>
    <property type="evidence" value="ECO:0007669"/>
    <property type="project" value="UniProtKB-KW"/>
</dbReference>
<dbReference type="EMBL" id="UYSL01000366">
    <property type="protein sequence ID" value="VDL63614.1"/>
    <property type="molecule type" value="Genomic_DNA"/>
</dbReference>
<keyword evidence="1" id="KW-0862">Zinc</keyword>
<evidence type="ECO:0000256" key="1">
    <source>
        <dbReference type="PROSITE-ProRule" id="PRU00047"/>
    </source>
</evidence>
<name>A0A0N4XDU5_NIPBR</name>
<keyword evidence="2" id="KW-0175">Coiled coil</keyword>
<evidence type="ECO:0000259" key="3">
    <source>
        <dbReference type="PROSITE" id="PS50158"/>
    </source>
</evidence>
<evidence type="ECO:0000313" key="4">
    <source>
        <dbReference type="EMBL" id="VDL63614.1"/>
    </source>
</evidence>
<reference evidence="6" key="1">
    <citation type="submission" date="2017-02" db="UniProtKB">
        <authorList>
            <consortium name="WormBaseParasite"/>
        </authorList>
    </citation>
    <scope>IDENTIFICATION</scope>
</reference>
<dbReference type="GO" id="GO:0003676">
    <property type="term" value="F:nucleic acid binding"/>
    <property type="evidence" value="ECO:0007669"/>
    <property type="project" value="InterPro"/>
</dbReference>
<accession>A0A0N4XDU5</accession>
<dbReference type="OMA" id="FHRFEEY"/>
<feature type="domain" description="CCHC-type" evidence="3">
    <location>
        <begin position="347"/>
        <end position="361"/>
    </location>
</feature>
<evidence type="ECO:0000313" key="5">
    <source>
        <dbReference type="Proteomes" id="UP000271162"/>
    </source>
</evidence>
<reference evidence="4 5" key="2">
    <citation type="submission" date="2018-11" db="EMBL/GenBank/DDBJ databases">
        <authorList>
            <consortium name="Pathogen Informatics"/>
        </authorList>
    </citation>
    <scope>NUCLEOTIDE SEQUENCE [LARGE SCALE GENOMIC DNA]</scope>
</reference>
<dbReference type="WBParaSite" id="NBR_0000069701-mRNA-1">
    <property type="protein sequence ID" value="NBR_0000069701-mRNA-1"/>
    <property type="gene ID" value="NBR_0000069701"/>
</dbReference>
<feature type="coiled-coil region" evidence="2">
    <location>
        <begin position="367"/>
        <end position="394"/>
    </location>
</feature>
<dbReference type="InterPro" id="IPR001878">
    <property type="entry name" value="Znf_CCHC"/>
</dbReference>
<protein>
    <submittedName>
        <fullName evidence="6">CCHC-type domain-containing protein</fullName>
    </submittedName>
</protein>
<keyword evidence="1" id="KW-0479">Metal-binding</keyword>
<sequence length="401" mass="46487">MEHESNNEELRRLRERHDKLMKALPRLPEPPQLIQKIVEACRETMYYCAILDQIHDDIPQISQSKHNWAELERDAQILEYRAENCEIRFLYLRQTLRTLYAIPPILIATSKISKRSWDHMMHIPQSYYDNEGRQHKLVIEQDTVETIIADQLTAVKDLFTTLRNLRTSLLNEERAQKTSWDQKIEQSVSALGHSVSTLSEKLEDIAKNCIEMKNAIPTKVVNEQPVPMEVEASGGIGNEPNEAEHDTLNFNKRTLVAKIHILEVRIAAMKEDQPCRPREFHEGMARSTEARMRCVFCGSRGRHYSDSCPRIRDGRRRKIKLQDENRCPMCLEIGCISDQKCPKYWVKCFHCGRMGHHSAICEAPDKAQEIQEQIVEASREIAATKEKIRAINKKLGIQEDP</sequence>
<keyword evidence="5" id="KW-1185">Reference proteome</keyword>
<dbReference type="AlphaFoldDB" id="A0A0N4XDU5"/>
<proteinExistence type="predicted"/>
<organism evidence="6">
    <name type="scientific">Nippostrongylus brasiliensis</name>
    <name type="common">Rat hookworm</name>
    <dbReference type="NCBI Taxonomy" id="27835"/>
    <lineage>
        <taxon>Eukaryota</taxon>
        <taxon>Metazoa</taxon>
        <taxon>Ecdysozoa</taxon>
        <taxon>Nematoda</taxon>
        <taxon>Chromadorea</taxon>
        <taxon>Rhabditida</taxon>
        <taxon>Rhabditina</taxon>
        <taxon>Rhabditomorpha</taxon>
        <taxon>Strongyloidea</taxon>
        <taxon>Heligmosomidae</taxon>
        <taxon>Nippostrongylus</taxon>
    </lineage>
</organism>
<evidence type="ECO:0000256" key="2">
    <source>
        <dbReference type="SAM" id="Coils"/>
    </source>
</evidence>
<keyword evidence="1" id="KW-0863">Zinc-finger</keyword>